<keyword evidence="4" id="KW-0479">Metal-binding</keyword>
<dbReference type="NCBIfam" id="TIGR04183">
    <property type="entry name" value="Por_Secre_tail"/>
    <property type="match status" value="1"/>
</dbReference>
<organism evidence="12 13">
    <name type="scientific">Pedobacter alpinus</name>
    <dbReference type="NCBI Taxonomy" id="1590643"/>
    <lineage>
        <taxon>Bacteria</taxon>
        <taxon>Pseudomonadati</taxon>
        <taxon>Bacteroidota</taxon>
        <taxon>Sphingobacteriia</taxon>
        <taxon>Sphingobacteriales</taxon>
        <taxon>Sphingobacteriaceae</taxon>
        <taxon>Pedobacter</taxon>
    </lineage>
</organism>
<dbReference type="SUPFAM" id="SSF51126">
    <property type="entry name" value="Pectin lyase-like"/>
    <property type="match status" value="1"/>
</dbReference>
<comment type="cofactor">
    <cofactor evidence="1">
        <name>Ca(2+)</name>
        <dbReference type="ChEBI" id="CHEBI:29108"/>
    </cofactor>
</comment>
<evidence type="ECO:0000256" key="4">
    <source>
        <dbReference type="ARBA" id="ARBA00022723"/>
    </source>
</evidence>
<keyword evidence="6" id="KW-0106">Calcium</keyword>
<dbReference type="Gene3D" id="2.60.40.3080">
    <property type="match status" value="1"/>
</dbReference>
<evidence type="ECO:0000259" key="11">
    <source>
        <dbReference type="Pfam" id="PF22842"/>
    </source>
</evidence>
<dbReference type="RefSeq" id="WP_379045453.1">
    <property type="nucleotide sequence ID" value="NZ_JBHSKW010000055.1"/>
</dbReference>
<dbReference type="PANTHER" id="PTHR40088">
    <property type="entry name" value="PECTATE LYASE (EUROFUNG)"/>
    <property type="match status" value="1"/>
</dbReference>
<dbReference type="Pfam" id="PF22842">
    <property type="entry name" value="Pel9A-like_beta_helix"/>
    <property type="match status" value="1"/>
</dbReference>
<keyword evidence="5" id="KW-0732">Signal</keyword>
<dbReference type="Gene3D" id="2.160.20.10">
    <property type="entry name" value="Single-stranded right-handed beta-helix, Pectin lyase-like"/>
    <property type="match status" value="1"/>
</dbReference>
<evidence type="ECO:0000256" key="7">
    <source>
        <dbReference type="ARBA" id="ARBA00023239"/>
    </source>
</evidence>
<evidence type="ECO:0000256" key="2">
    <source>
        <dbReference type="ARBA" id="ARBA00004613"/>
    </source>
</evidence>
<feature type="domain" description="BT-4170-like C-terminal" evidence="9">
    <location>
        <begin position="373"/>
        <end position="446"/>
    </location>
</feature>
<dbReference type="InterPro" id="IPR026444">
    <property type="entry name" value="Secre_tail"/>
</dbReference>
<dbReference type="PANTHER" id="PTHR40088:SF1">
    <property type="entry name" value="PECTATE LYASE PEL9"/>
    <property type="match status" value="1"/>
</dbReference>
<evidence type="ECO:0000256" key="8">
    <source>
        <dbReference type="ARBA" id="ARBA00038263"/>
    </source>
</evidence>
<dbReference type="EMBL" id="JBHULV010000036">
    <property type="protein sequence ID" value="MFD2732197.1"/>
    <property type="molecule type" value="Genomic_DNA"/>
</dbReference>
<evidence type="ECO:0000256" key="3">
    <source>
        <dbReference type="ARBA" id="ARBA00022525"/>
    </source>
</evidence>
<dbReference type="InterPro" id="IPR032153">
    <property type="entry name" value="BT_4170-like_C"/>
</dbReference>
<accession>A0ABW5TTS6</accession>
<keyword evidence="7" id="KW-0456">Lyase</keyword>
<proteinExistence type="inferred from homology"/>
<evidence type="ECO:0000259" key="10">
    <source>
        <dbReference type="Pfam" id="PF18962"/>
    </source>
</evidence>
<gene>
    <name evidence="12" type="ORF">ACFSSE_10830</name>
</gene>
<dbReference type="Pfam" id="PF16380">
    <property type="entry name" value="BT_4170-like_C"/>
    <property type="match status" value="1"/>
</dbReference>
<evidence type="ECO:0000256" key="6">
    <source>
        <dbReference type="ARBA" id="ARBA00022837"/>
    </source>
</evidence>
<dbReference type="InterPro" id="IPR012334">
    <property type="entry name" value="Pectin_lyas_fold"/>
</dbReference>
<sequence length="542" mass="60169">MITKIHRYFLFIILLLAYFPNYAAKYYVAPTGSDINTGTITSPFLTIQRSQDVVSAGDTVYIRGGTYMMTESQIALKSSIFAYVTYLNKSGTAGKTIKYWAYPGEKPVFNHSNVKPLNYRVHAFEVVGSFIHLKGLEVVGVQVTILTHTQSICFENQGNNNIYEHLSMHDGQAIGFYLTKGANNLILNCDAYNNHDYVSGNKLGGNTDGFGNHPSSSSHTNNIFRGCRAWFNSDDGYDCISANAPTVFENCWAFYNGYSTSFTSLGDGNGFKVGGYGSASLDRIPNIIPKNTTKFCLAVRNKANGFYANHHLAGNYWYNNTAYLNASNYNMLNRKAATSTDYLTDVPGYDHVMKNNLGFAARSKETTEIDAPKCDVSFNYFTLPVTVNNSDFVSLDLVQLTQPRKENGDLPDINFMKLVSGSDLIDAGIDIGIAFEGTKPDLGYSEFKSITTGIEKYPTYKCFKLYPNPCNDSLNITLTNQNEAVILKIFAIDGKCVKEEILFIKETIQIDISELNQGSYILNLSLISNNLSLVSTKFIKNL</sequence>
<comment type="subcellular location">
    <subcellularLocation>
        <location evidence="2">Secreted</location>
    </subcellularLocation>
</comment>
<keyword evidence="13" id="KW-1185">Reference proteome</keyword>
<keyword evidence="3" id="KW-0964">Secreted</keyword>
<comment type="similarity">
    <text evidence="8">Belongs to the polysaccharide lyase 9 family.</text>
</comment>
<dbReference type="InterPro" id="IPR052052">
    <property type="entry name" value="Polysaccharide_Lyase_9"/>
</dbReference>
<name>A0ABW5TTS6_9SPHI</name>
<dbReference type="Pfam" id="PF18962">
    <property type="entry name" value="Por_Secre_tail"/>
    <property type="match status" value="1"/>
</dbReference>
<dbReference type="InterPro" id="IPR011050">
    <property type="entry name" value="Pectin_lyase_fold/virulence"/>
</dbReference>
<evidence type="ECO:0000259" key="9">
    <source>
        <dbReference type="Pfam" id="PF16380"/>
    </source>
</evidence>
<feature type="domain" description="Secretion system C-terminal sorting" evidence="10">
    <location>
        <begin position="465"/>
        <end position="526"/>
    </location>
</feature>
<evidence type="ECO:0000256" key="1">
    <source>
        <dbReference type="ARBA" id="ARBA00001913"/>
    </source>
</evidence>
<comment type="caution">
    <text evidence="12">The sequence shown here is derived from an EMBL/GenBank/DDBJ whole genome shotgun (WGS) entry which is preliminary data.</text>
</comment>
<dbReference type="InterPro" id="IPR053868">
    <property type="entry name" value="Pel9A-like_beta_helix"/>
</dbReference>
<evidence type="ECO:0000313" key="12">
    <source>
        <dbReference type="EMBL" id="MFD2732197.1"/>
    </source>
</evidence>
<evidence type="ECO:0000256" key="5">
    <source>
        <dbReference type="ARBA" id="ARBA00022729"/>
    </source>
</evidence>
<evidence type="ECO:0000313" key="13">
    <source>
        <dbReference type="Proteomes" id="UP001597546"/>
    </source>
</evidence>
<protein>
    <submittedName>
        <fullName evidence="12">T9SS type A sorting domain-containing protein</fullName>
    </submittedName>
</protein>
<feature type="domain" description="Pel9A-like right handed beta-helix region" evidence="11">
    <location>
        <begin position="25"/>
        <end position="364"/>
    </location>
</feature>
<dbReference type="Proteomes" id="UP001597546">
    <property type="component" value="Unassembled WGS sequence"/>
</dbReference>
<reference evidence="13" key="1">
    <citation type="journal article" date="2019" name="Int. J. Syst. Evol. Microbiol.">
        <title>The Global Catalogue of Microorganisms (GCM) 10K type strain sequencing project: providing services to taxonomists for standard genome sequencing and annotation.</title>
        <authorList>
            <consortium name="The Broad Institute Genomics Platform"/>
            <consortium name="The Broad Institute Genome Sequencing Center for Infectious Disease"/>
            <person name="Wu L."/>
            <person name="Ma J."/>
        </authorList>
    </citation>
    <scope>NUCLEOTIDE SEQUENCE [LARGE SCALE GENOMIC DNA]</scope>
    <source>
        <strain evidence="13">KCTC 42456</strain>
    </source>
</reference>